<accession>A0A835N7X2</accession>
<dbReference type="Proteomes" id="UP000657918">
    <property type="component" value="Unassembled WGS sequence"/>
</dbReference>
<proteinExistence type="predicted"/>
<evidence type="ECO:0000313" key="2">
    <source>
        <dbReference type="Proteomes" id="UP000657918"/>
    </source>
</evidence>
<dbReference type="AlphaFoldDB" id="A0A835N7X2"/>
<organism evidence="1 2">
    <name type="scientific">Salix dunnii</name>
    <dbReference type="NCBI Taxonomy" id="1413687"/>
    <lineage>
        <taxon>Eukaryota</taxon>
        <taxon>Viridiplantae</taxon>
        <taxon>Streptophyta</taxon>
        <taxon>Embryophyta</taxon>
        <taxon>Tracheophyta</taxon>
        <taxon>Spermatophyta</taxon>
        <taxon>Magnoliopsida</taxon>
        <taxon>eudicotyledons</taxon>
        <taxon>Gunneridae</taxon>
        <taxon>Pentapetalae</taxon>
        <taxon>rosids</taxon>
        <taxon>fabids</taxon>
        <taxon>Malpighiales</taxon>
        <taxon>Salicaceae</taxon>
        <taxon>Saliceae</taxon>
        <taxon>Salix</taxon>
    </lineage>
</organism>
<comment type="caution">
    <text evidence="1">The sequence shown here is derived from an EMBL/GenBank/DDBJ whole genome shotgun (WGS) entry which is preliminary data.</text>
</comment>
<keyword evidence="2" id="KW-1185">Reference proteome</keyword>
<protein>
    <submittedName>
        <fullName evidence="1">Uncharacterized protein</fullName>
    </submittedName>
</protein>
<sequence>MGCPLSFYGLSVGQARQLTSMYSHAKEEAVKVHLVRRCGGGKEDIDHLVNERIQYLFFS</sequence>
<reference evidence="1 2" key="1">
    <citation type="submission" date="2020-10" db="EMBL/GenBank/DDBJ databases">
        <title>Plant Genome Project.</title>
        <authorList>
            <person name="Zhang R.-G."/>
        </authorList>
    </citation>
    <scope>NUCLEOTIDE SEQUENCE [LARGE SCALE GENOMIC DNA]</scope>
    <source>
        <strain evidence="1">FAFU-HL-1</strain>
        <tissue evidence="1">Leaf</tissue>
    </source>
</reference>
<dbReference type="EMBL" id="JADGMS010000002">
    <property type="protein sequence ID" value="KAF9688056.1"/>
    <property type="molecule type" value="Genomic_DNA"/>
</dbReference>
<gene>
    <name evidence="1" type="ORF">SADUNF_Sadunf02G0157200</name>
</gene>
<name>A0A835N7X2_9ROSI</name>
<evidence type="ECO:0000313" key="1">
    <source>
        <dbReference type="EMBL" id="KAF9688056.1"/>
    </source>
</evidence>